<feature type="domain" description="CCHC-type" evidence="3">
    <location>
        <begin position="737"/>
        <end position="753"/>
    </location>
</feature>
<feature type="compositionally biased region" description="Acidic residues" evidence="2">
    <location>
        <begin position="480"/>
        <end position="491"/>
    </location>
</feature>
<feature type="region of interest" description="Disordered" evidence="2">
    <location>
        <begin position="300"/>
        <end position="345"/>
    </location>
</feature>
<dbReference type="SMART" id="SM00343">
    <property type="entry name" value="ZnF_C2HC"/>
    <property type="match status" value="1"/>
</dbReference>
<reference evidence="5" key="1">
    <citation type="submission" date="2017-03" db="EMBL/GenBank/DDBJ databases">
        <title>Phytopthora megakarya and P. palmivora, two closely related causual agents of cacao black pod achieved similar genome size and gene model numbers by different mechanisms.</title>
        <authorList>
            <person name="Ali S."/>
            <person name="Shao J."/>
            <person name="Larry D.J."/>
            <person name="Kronmiller B."/>
            <person name="Shen D."/>
            <person name="Strem M.D."/>
            <person name="Melnick R.L."/>
            <person name="Guiltinan M.J."/>
            <person name="Tyler B.M."/>
            <person name="Meinhardt L.W."/>
            <person name="Bailey B.A."/>
        </authorList>
    </citation>
    <scope>NUCLEOTIDE SEQUENCE [LARGE SCALE GENOMIC DNA]</scope>
    <source>
        <strain evidence="5">zdho120</strain>
    </source>
</reference>
<feature type="compositionally biased region" description="Basic and acidic residues" evidence="2">
    <location>
        <begin position="262"/>
        <end position="284"/>
    </location>
</feature>
<dbReference type="GO" id="GO:0008270">
    <property type="term" value="F:zinc ion binding"/>
    <property type="evidence" value="ECO:0007669"/>
    <property type="project" value="UniProtKB-KW"/>
</dbReference>
<feature type="compositionally biased region" description="Basic and acidic residues" evidence="2">
    <location>
        <begin position="306"/>
        <end position="327"/>
    </location>
</feature>
<feature type="compositionally biased region" description="Acidic residues" evidence="2">
    <location>
        <begin position="455"/>
        <end position="464"/>
    </location>
</feature>
<gene>
    <name evidence="4" type="ORF">PHMEG_00012644</name>
</gene>
<dbReference type="OrthoDB" id="3863715at2759"/>
<dbReference type="InterPro" id="IPR001878">
    <property type="entry name" value="Znf_CCHC"/>
</dbReference>
<dbReference type="EMBL" id="NBNE01001454">
    <property type="protein sequence ID" value="OWZ13951.1"/>
    <property type="molecule type" value="Genomic_DNA"/>
</dbReference>
<dbReference type="AlphaFoldDB" id="A0A225W882"/>
<feature type="region of interest" description="Disordered" evidence="2">
    <location>
        <begin position="262"/>
        <end position="286"/>
    </location>
</feature>
<evidence type="ECO:0000256" key="2">
    <source>
        <dbReference type="SAM" id="MobiDB-lite"/>
    </source>
</evidence>
<organism evidence="4 5">
    <name type="scientific">Phytophthora megakarya</name>
    <dbReference type="NCBI Taxonomy" id="4795"/>
    <lineage>
        <taxon>Eukaryota</taxon>
        <taxon>Sar</taxon>
        <taxon>Stramenopiles</taxon>
        <taxon>Oomycota</taxon>
        <taxon>Peronosporomycetes</taxon>
        <taxon>Peronosporales</taxon>
        <taxon>Peronosporaceae</taxon>
        <taxon>Phytophthora</taxon>
    </lineage>
</organism>
<name>A0A225W882_9STRA</name>
<keyword evidence="1" id="KW-0479">Metal-binding</keyword>
<dbReference type="Proteomes" id="UP000198211">
    <property type="component" value="Unassembled WGS sequence"/>
</dbReference>
<dbReference type="PROSITE" id="PS50158">
    <property type="entry name" value="ZF_CCHC"/>
    <property type="match status" value="1"/>
</dbReference>
<dbReference type="GO" id="GO:0003676">
    <property type="term" value="F:nucleic acid binding"/>
    <property type="evidence" value="ECO:0007669"/>
    <property type="project" value="InterPro"/>
</dbReference>
<dbReference type="PANTHER" id="PTHR37984">
    <property type="entry name" value="PROTEIN CBG26694"/>
    <property type="match status" value="1"/>
</dbReference>
<comment type="caution">
    <text evidence="4">The sequence shown here is derived from an EMBL/GenBank/DDBJ whole genome shotgun (WGS) entry which is preliminary data.</text>
</comment>
<dbReference type="PANTHER" id="PTHR37984:SF5">
    <property type="entry name" value="PROTEIN NYNRIN-LIKE"/>
    <property type="match status" value="1"/>
</dbReference>
<accession>A0A225W882</accession>
<keyword evidence="1" id="KW-0862">Zinc</keyword>
<evidence type="ECO:0000259" key="3">
    <source>
        <dbReference type="PROSITE" id="PS50158"/>
    </source>
</evidence>
<dbReference type="InterPro" id="IPR036875">
    <property type="entry name" value="Znf_CCHC_sf"/>
</dbReference>
<evidence type="ECO:0000313" key="4">
    <source>
        <dbReference type="EMBL" id="OWZ13951.1"/>
    </source>
</evidence>
<proteinExistence type="predicted"/>
<protein>
    <recommendedName>
        <fullName evidence="3">CCHC-type domain-containing protein</fullName>
    </recommendedName>
</protein>
<keyword evidence="5" id="KW-1185">Reference proteome</keyword>
<dbReference type="SUPFAM" id="SSF57756">
    <property type="entry name" value="Retrovirus zinc finger-like domains"/>
    <property type="match status" value="1"/>
</dbReference>
<keyword evidence="1" id="KW-0863">Zinc-finger</keyword>
<feature type="compositionally biased region" description="Basic and acidic residues" evidence="2">
    <location>
        <begin position="444"/>
        <end position="454"/>
    </location>
</feature>
<dbReference type="InterPro" id="IPR050951">
    <property type="entry name" value="Retrovirus_Pol_polyprotein"/>
</dbReference>
<feature type="region of interest" description="Disordered" evidence="2">
    <location>
        <begin position="419"/>
        <end position="498"/>
    </location>
</feature>
<evidence type="ECO:0000313" key="5">
    <source>
        <dbReference type="Proteomes" id="UP000198211"/>
    </source>
</evidence>
<evidence type="ECO:0000256" key="1">
    <source>
        <dbReference type="PROSITE-ProRule" id="PRU00047"/>
    </source>
</evidence>
<feature type="region of interest" description="Disordered" evidence="2">
    <location>
        <begin position="675"/>
        <end position="714"/>
    </location>
</feature>
<sequence length="780" mass="87854">MGRRLRTPNELLRGTELTEMSDLSAYDKELLATMKSSHECAERARRKDQERQAKYYNQRNVRNKKSFKKGDRVWMYRLPRGAKATKFVHAWIGPMKIVDEVGNENYLIEREEGENHDADARRDDPCTTKYEETSSAGHYVLEYELGPVHDGRSGDDEGERRWEFVMEYDAGFEAGKYGYRTTVATPEVTATAKVWPMGGVDGGELSSGRDFWRGPREVDLELEGMKKLSVANGSAHYGIPETLKLFGMEWLKYEEQRTKNENKNEKRAFTSIKTLHETQETKQDDDNDDAVCVEVETVKNDSNNEEEQRWGHWKRRCEQSARRRDSMDGTTSEIEDEPPSGGTTEMAPATPLDTVAATLQQLTTVMFGVTDQPQQEAALSGNTEVTVNGKLPGAKEDEGLHEMTVDDVTADGRSLKMKVGDEMNTDGSRVRKTNVATEGFDAARAVRTDGRDPGNDEVEDDDGQEWNHPLRTSSSSESETISDESDGEAGDLELPTFTPSPKVSVATLFDRVDLALKGAATSGRGVWRDTFLYFIMPGEAHADFAAGLRDVISRNKVNERVLLARFYRDLDKTTRKLVQQRPVSRTLEEAVDKATAIDDPMDNVAQRHDQHRTVMGDCASRYFVYMTGTIGQMNVIGIYNAYSGTWDTPRGHPWNRKYWYEPKKIVRRLESVASFASKADPKKPAPNQKAKGGEAMSSDSEPEDEPRKKLKAAVKQAVAEDVRRNASKATQCPNGHKCYECNNYGHMAKECPDQETQACNDEYLKQRKPRADEDNVTRAS</sequence>
<dbReference type="Pfam" id="PF00098">
    <property type="entry name" value="zf-CCHC"/>
    <property type="match status" value="1"/>
</dbReference>